<evidence type="ECO:0000313" key="3">
    <source>
        <dbReference type="EMBL" id="HIU48208.1"/>
    </source>
</evidence>
<organism evidence="3 4">
    <name type="scientific">Candidatus Avimonoglobus intestinipullorum</name>
    <dbReference type="NCBI Taxonomy" id="2840699"/>
    <lineage>
        <taxon>Bacteria</taxon>
        <taxon>Bacillati</taxon>
        <taxon>Bacillota</taxon>
        <taxon>Clostridia</taxon>
        <taxon>Eubacteriales</taxon>
        <taxon>Candidatus Avimonoglobus</taxon>
    </lineage>
</organism>
<evidence type="ECO:0000259" key="1">
    <source>
        <dbReference type="Pfam" id="PF01368"/>
    </source>
</evidence>
<dbReference type="EMBL" id="DVND01000063">
    <property type="protein sequence ID" value="HIU48208.1"/>
    <property type="molecule type" value="Genomic_DNA"/>
</dbReference>
<dbReference type="SUPFAM" id="SSF64182">
    <property type="entry name" value="DHH phosphoesterases"/>
    <property type="match status" value="1"/>
</dbReference>
<dbReference type="InterPro" id="IPR051319">
    <property type="entry name" value="Oligoribo/pAp-PDE_c-di-AMP_PDE"/>
</dbReference>
<evidence type="ECO:0000259" key="2">
    <source>
        <dbReference type="Pfam" id="PF02272"/>
    </source>
</evidence>
<feature type="domain" description="DHHA1" evidence="2">
    <location>
        <begin position="230"/>
        <end position="304"/>
    </location>
</feature>
<dbReference type="InterPro" id="IPR001667">
    <property type="entry name" value="DDH_dom"/>
</dbReference>
<dbReference type="AlphaFoldDB" id="A0A9D1LU94"/>
<name>A0A9D1LU94_9FIRM</name>
<dbReference type="GO" id="GO:0003676">
    <property type="term" value="F:nucleic acid binding"/>
    <property type="evidence" value="ECO:0007669"/>
    <property type="project" value="InterPro"/>
</dbReference>
<dbReference type="PANTHER" id="PTHR47618:SF1">
    <property type="entry name" value="BIFUNCTIONAL OLIGORIBONUCLEASE AND PAP PHOSPHATASE NRNA"/>
    <property type="match status" value="1"/>
</dbReference>
<sequence length="316" mass="34035">MFEQVAKALKEAGSVAVLAHISEDADALGSAFAMAEILRDMGKTAACYLSDVPEKRLAFISDDFVVYEEGMQAAHDLCICLDSGSIDRLGARIAMFDAAQCTVNIDHHCTNTNYAQINCVDGGAAATGEILFALCKELCIPLTAAIARYLYIAIASDTGCFKYSSVKPETMRAAAELLEFGIDHAALCRQLFDTDELNIVQFEGWLRSRIKSYYGGKLCIVSAGQEDFARFGVEERDVGDIVNIPRSVKGTEIAVSIRKLADKTKISFRSNGTYNVADLALQFGGGGHVMAAGATVAPGDDIEERVIKACGELFHD</sequence>
<proteinExistence type="predicted"/>
<reference evidence="3" key="2">
    <citation type="journal article" date="2021" name="PeerJ">
        <title>Extensive microbial diversity within the chicken gut microbiome revealed by metagenomics and culture.</title>
        <authorList>
            <person name="Gilroy R."/>
            <person name="Ravi A."/>
            <person name="Getino M."/>
            <person name="Pursley I."/>
            <person name="Horton D.L."/>
            <person name="Alikhan N.F."/>
            <person name="Baker D."/>
            <person name="Gharbi K."/>
            <person name="Hall N."/>
            <person name="Watson M."/>
            <person name="Adriaenssens E.M."/>
            <person name="Foster-Nyarko E."/>
            <person name="Jarju S."/>
            <person name="Secka A."/>
            <person name="Antonio M."/>
            <person name="Oren A."/>
            <person name="Chaudhuri R.R."/>
            <person name="La Ragione R."/>
            <person name="Hildebrand F."/>
            <person name="Pallen M.J."/>
        </authorList>
    </citation>
    <scope>NUCLEOTIDE SEQUENCE</scope>
    <source>
        <strain evidence="3">ChiSjej4B22-9803</strain>
    </source>
</reference>
<dbReference type="Pfam" id="PF01368">
    <property type="entry name" value="DHH"/>
    <property type="match status" value="1"/>
</dbReference>
<accession>A0A9D1LU94</accession>
<dbReference type="InterPro" id="IPR003156">
    <property type="entry name" value="DHHA1_dom"/>
</dbReference>
<dbReference type="Pfam" id="PF02272">
    <property type="entry name" value="DHHA1"/>
    <property type="match status" value="1"/>
</dbReference>
<gene>
    <name evidence="3" type="ORF">IAB04_02465</name>
</gene>
<dbReference type="Gene3D" id="3.10.310.30">
    <property type="match status" value="1"/>
</dbReference>
<dbReference type="PANTHER" id="PTHR47618">
    <property type="entry name" value="BIFUNCTIONAL OLIGORIBONUCLEASE AND PAP PHOSPHATASE NRNA"/>
    <property type="match status" value="1"/>
</dbReference>
<reference evidence="3" key="1">
    <citation type="submission" date="2020-10" db="EMBL/GenBank/DDBJ databases">
        <authorList>
            <person name="Gilroy R."/>
        </authorList>
    </citation>
    <scope>NUCLEOTIDE SEQUENCE</scope>
    <source>
        <strain evidence="3">ChiSjej4B22-9803</strain>
    </source>
</reference>
<evidence type="ECO:0000313" key="4">
    <source>
        <dbReference type="Proteomes" id="UP000824111"/>
    </source>
</evidence>
<dbReference type="Proteomes" id="UP000824111">
    <property type="component" value="Unassembled WGS sequence"/>
</dbReference>
<dbReference type="Gene3D" id="3.90.1640.10">
    <property type="entry name" value="inorganic pyrophosphatase (n-terminal core)"/>
    <property type="match status" value="1"/>
</dbReference>
<comment type="caution">
    <text evidence="3">The sequence shown here is derived from an EMBL/GenBank/DDBJ whole genome shotgun (WGS) entry which is preliminary data.</text>
</comment>
<protein>
    <submittedName>
        <fullName evidence="3">Bifunctional oligoribonuclease/PAP phosphatase NrnA</fullName>
    </submittedName>
</protein>
<dbReference type="InterPro" id="IPR038763">
    <property type="entry name" value="DHH_sf"/>
</dbReference>
<feature type="domain" description="DDH" evidence="1">
    <location>
        <begin position="15"/>
        <end position="154"/>
    </location>
</feature>